<name>A0A164A8K8_9BRAD</name>
<dbReference type="GO" id="GO:0006950">
    <property type="term" value="P:response to stress"/>
    <property type="evidence" value="ECO:0007669"/>
    <property type="project" value="TreeGrafter"/>
</dbReference>
<organism evidence="7 8">
    <name type="scientific">Tardiphaga robiniae</name>
    <dbReference type="NCBI Taxonomy" id="943830"/>
    <lineage>
        <taxon>Bacteria</taxon>
        <taxon>Pseudomonadati</taxon>
        <taxon>Pseudomonadota</taxon>
        <taxon>Alphaproteobacteria</taxon>
        <taxon>Hyphomicrobiales</taxon>
        <taxon>Nitrobacteraceae</taxon>
        <taxon>Tardiphaga</taxon>
    </lineage>
</organism>
<dbReference type="Proteomes" id="UP000076574">
    <property type="component" value="Unassembled WGS sequence"/>
</dbReference>
<dbReference type="PANTHER" id="PTHR33164:SF5">
    <property type="entry name" value="ORGANIC HYDROPEROXIDE RESISTANCE TRANSCRIPTIONAL REGULATOR"/>
    <property type="match status" value="1"/>
</dbReference>
<evidence type="ECO:0000313" key="7">
    <source>
        <dbReference type="EMBL" id="KZD24420.1"/>
    </source>
</evidence>
<dbReference type="STRING" id="943830.A4A58_22735"/>
<dbReference type="PRINTS" id="PR00598">
    <property type="entry name" value="HTHMARR"/>
</dbReference>
<evidence type="ECO:0000256" key="3">
    <source>
        <dbReference type="ARBA" id="ARBA00023015"/>
    </source>
</evidence>
<evidence type="ECO:0000256" key="5">
    <source>
        <dbReference type="ARBA" id="ARBA00023163"/>
    </source>
</evidence>
<keyword evidence="2" id="KW-0963">Cytoplasm</keyword>
<evidence type="ECO:0000256" key="1">
    <source>
        <dbReference type="ARBA" id="ARBA00004496"/>
    </source>
</evidence>
<proteinExistence type="predicted"/>
<accession>A0A164A8K8</accession>
<dbReference type="GO" id="GO:0003677">
    <property type="term" value="F:DNA binding"/>
    <property type="evidence" value="ECO:0007669"/>
    <property type="project" value="UniProtKB-KW"/>
</dbReference>
<feature type="domain" description="HTH marR-type" evidence="6">
    <location>
        <begin position="8"/>
        <end position="145"/>
    </location>
</feature>
<dbReference type="InterPro" id="IPR036388">
    <property type="entry name" value="WH-like_DNA-bd_sf"/>
</dbReference>
<dbReference type="CDD" id="cd00090">
    <property type="entry name" value="HTH_ARSR"/>
    <property type="match status" value="1"/>
</dbReference>
<dbReference type="Gene3D" id="1.10.10.10">
    <property type="entry name" value="Winged helix-like DNA-binding domain superfamily/Winged helix DNA-binding domain"/>
    <property type="match status" value="1"/>
</dbReference>
<dbReference type="Pfam" id="PF01047">
    <property type="entry name" value="MarR"/>
    <property type="match status" value="1"/>
</dbReference>
<evidence type="ECO:0000259" key="6">
    <source>
        <dbReference type="PROSITE" id="PS50995"/>
    </source>
</evidence>
<dbReference type="InterPro" id="IPR036390">
    <property type="entry name" value="WH_DNA-bd_sf"/>
</dbReference>
<dbReference type="InterPro" id="IPR039422">
    <property type="entry name" value="MarR/SlyA-like"/>
</dbReference>
<keyword evidence="3" id="KW-0805">Transcription regulation</keyword>
<dbReference type="AlphaFoldDB" id="A0A164A8K8"/>
<dbReference type="SUPFAM" id="SSF46785">
    <property type="entry name" value="Winged helix' DNA-binding domain"/>
    <property type="match status" value="1"/>
</dbReference>
<dbReference type="GO" id="GO:0003700">
    <property type="term" value="F:DNA-binding transcription factor activity"/>
    <property type="evidence" value="ECO:0007669"/>
    <property type="project" value="InterPro"/>
</dbReference>
<comment type="caution">
    <text evidence="7">The sequence shown here is derived from an EMBL/GenBank/DDBJ whole genome shotgun (WGS) entry which is preliminary data.</text>
</comment>
<evidence type="ECO:0000313" key="8">
    <source>
        <dbReference type="Proteomes" id="UP000076574"/>
    </source>
</evidence>
<dbReference type="InterPro" id="IPR000835">
    <property type="entry name" value="HTH_MarR-typ"/>
</dbReference>
<sequence length="156" mass="16951">MPADIPLDHQLCFSLYSASMAIGRAYKPLLDALEITYPQYLVLSTLWERGPQSVGGIADRLALESSTVTPLVKRLEQAGFVARRRNPEDERQVVVSLTAKGTALREKARCLGETLFAAAGMTPERLIALNSEVHAFRDAVTNYTGKTGATVAETAD</sequence>
<reference evidence="7 8" key="1">
    <citation type="submission" date="2016-03" db="EMBL/GenBank/DDBJ databases">
        <title>Microsymbionts genomes from the relict species Vavilovia formosa (Stev.) Fed.</title>
        <authorList>
            <person name="Kopat V."/>
            <person name="Chirak E."/>
            <person name="Kimeklis A."/>
            <person name="Andronov E."/>
        </authorList>
    </citation>
    <scope>NUCLEOTIDE SEQUENCE [LARGE SCALE GENOMIC DNA]</scope>
    <source>
        <strain evidence="7 8">Vaf07</strain>
    </source>
</reference>
<keyword evidence="8" id="KW-1185">Reference proteome</keyword>
<dbReference type="PANTHER" id="PTHR33164">
    <property type="entry name" value="TRANSCRIPTIONAL REGULATOR, MARR FAMILY"/>
    <property type="match status" value="1"/>
</dbReference>
<evidence type="ECO:0000256" key="4">
    <source>
        <dbReference type="ARBA" id="ARBA00023125"/>
    </source>
</evidence>
<protein>
    <submittedName>
        <fullName evidence="7">MarR family transcriptional regulator</fullName>
    </submittedName>
</protein>
<dbReference type="PROSITE" id="PS50995">
    <property type="entry name" value="HTH_MARR_2"/>
    <property type="match status" value="1"/>
</dbReference>
<keyword evidence="4" id="KW-0238">DNA-binding</keyword>
<dbReference type="FunFam" id="1.10.10.10:FF:000163">
    <property type="entry name" value="MarR family transcriptional regulator"/>
    <property type="match status" value="1"/>
</dbReference>
<comment type="subcellular location">
    <subcellularLocation>
        <location evidence="1">Cytoplasm</location>
    </subcellularLocation>
</comment>
<keyword evidence="5" id="KW-0804">Transcription</keyword>
<evidence type="ECO:0000256" key="2">
    <source>
        <dbReference type="ARBA" id="ARBA00022490"/>
    </source>
</evidence>
<dbReference type="EMBL" id="LVYV01000004">
    <property type="protein sequence ID" value="KZD24420.1"/>
    <property type="molecule type" value="Genomic_DNA"/>
</dbReference>
<dbReference type="SMART" id="SM00347">
    <property type="entry name" value="HTH_MARR"/>
    <property type="match status" value="1"/>
</dbReference>
<dbReference type="GO" id="GO:0005737">
    <property type="term" value="C:cytoplasm"/>
    <property type="evidence" value="ECO:0007669"/>
    <property type="project" value="UniProtKB-SubCell"/>
</dbReference>
<dbReference type="InterPro" id="IPR011991">
    <property type="entry name" value="ArsR-like_HTH"/>
</dbReference>
<gene>
    <name evidence="7" type="ORF">A4A58_22735</name>
</gene>